<dbReference type="GO" id="GO:0004081">
    <property type="term" value="F:bis(5'-nucleosyl)-tetraphosphatase (asymmetrical) activity"/>
    <property type="evidence" value="ECO:0007669"/>
    <property type="project" value="TreeGrafter"/>
</dbReference>
<dbReference type="InterPro" id="IPR020084">
    <property type="entry name" value="NUDIX_hydrolase_CS"/>
</dbReference>
<protein>
    <submittedName>
        <fullName evidence="3">DNA mismatch repair protein MutT</fullName>
    </submittedName>
</protein>
<dbReference type="PROSITE" id="PS51462">
    <property type="entry name" value="NUDIX"/>
    <property type="match status" value="1"/>
</dbReference>
<dbReference type="AlphaFoldDB" id="A0A0B2AFL5"/>
<comment type="caution">
    <text evidence="3">The sequence shown here is derived from an EMBL/GenBank/DDBJ whole genome shotgun (WGS) entry which is preliminary data.</text>
</comment>
<feature type="domain" description="Nudix hydrolase" evidence="2">
    <location>
        <begin position="1"/>
        <end position="151"/>
    </location>
</feature>
<dbReference type="PROSITE" id="PS00893">
    <property type="entry name" value="NUDIX_BOX"/>
    <property type="match status" value="1"/>
</dbReference>
<keyword evidence="1" id="KW-0378">Hydrolase</keyword>
<dbReference type="OrthoDB" id="954553at2"/>
<dbReference type="InterPro" id="IPR051325">
    <property type="entry name" value="Nudix_hydrolase_domain"/>
</dbReference>
<dbReference type="CDD" id="cd04662">
    <property type="entry name" value="NUDIX_Hydrolase"/>
    <property type="match status" value="1"/>
</dbReference>
<dbReference type="SUPFAM" id="SSF55811">
    <property type="entry name" value="Nudix"/>
    <property type="match status" value="1"/>
</dbReference>
<dbReference type="Gene3D" id="3.90.79.10">
    <property type="entry name" value="Nucleoside Triphosphate Pyrophosphohydrolase"/>
    <property type="match status" value="1"/>
</dbReference>
<evidence type="ECO:0000256" key="1">
    <source>
        <dbReference type="ARBA" id="ARBA00022801"/>
    </source>
</evidence>
<proteinExistence type="predicted"/>
<evidence type="ECO:0000313" key="4">
    <source>
        <dbReference type="Proteomes" id="UP000030982"/>
    </source>
</evidence>
<dbReference type="STRING" id="1338436.LK10_13860"/>
<dbReference type="EMBL" id="JTDL01000133">
    <property type="protein sequence ID" value="KHL02030.1"/>
    <property type="molecule type" value="Genomic_DNA"/>
</dbReference>
<evidence type="ECO:0000313" key="3">
    <source>
        <dbReference type="EMBL" id="KHL02030.1"/>
    </source>
</evidence>
<dbReference type="RefSeq" id="WP_043124793.1">
    <property type="nucleotide sequence ID" value="NZ_JTDL01000133.1"/>
</dbReference>
<keyword evidence="4" id="KW-1185">Reference proteome</keyword>
<dbReference type="PANTHER" id="PTHR21340">
    <property type="entry name" value="DIADENOSINE 5,5-P1,P4-TETRAPHOSPHATE PYROPHOSPHOHYDROLASE MUTT"/>
    <property type="match status" value="1"/>
</dbReference>
<evidence type="ECO:0000259" key="2">
    <source>
        <dbReference type="PROSITE" id="PS51462"/>
    </source>
</evidence>
<dbReference type="Pfam" id="PF00293">
    <property type="entry name" value="NUDIX"/>
    <property type="match status" value="1"/>
</dbReference>
<dbReference type="PANTHER" id="PTHR21340:SF7">
    <property type="entry name" value="NUDIX HYDROLASE DOMAIN-CONTAINING PROTEIN"/>
    <property type="match status" value="1"/>
</dbReference>
<accession>A0A0B2AFL5</accession>
<dbReference type="InterPro" id="IPR015797">
    <property type="entry name" value="NUDIX_hydrolase-like_dom_sf"/>
</dbReference>
<dbReference type="GO" id="GO:0006754">
    <property type="term" value="P:ATP biosynthetic process"/>
    <property type="evidence" value="ECO:0007669"/>
    <property type="project" value="TreeGrafter"/>
</dbReference>
<dbReference type="InterPro" id="IPR000086">
    <property type="entry name" value="NUDIX_hydrolase_dom"/>
</dbReference>
<dbReference type="Proteomes" id="UP000030982">
    <property type="component" value="Unassembled WGS sequence"/>
</dbReference>
<sequence length="155" mass="17700">MTVRSAGLLLYRRPSGSQLEVWIAHMGGPFWNRKDARAWSIPKGEYLEEEDPLAAATREFAEEMGTPPPAAEYVHLGDFRQPSRKVITVYAAEAEFQPHRIESNTFPLEWPKGSGRIQDFPEIDRAEWFTEEVARTKLVAGQLPILDELVRRLHA</sequence>
<gene>
    <name evidence="3" type="ORF">LK10_13860</name>
</gene>
<reference evidence="3 4" key="1">
    <citation type="submission" date="2014-09" db="EMBL/GenBank/DDBJ databases">
        <title>Genome sequence of Sinomonas sp. MUSC 117.</title>
        <authorList>
            <person name="Lee L.-H."/>
        </authorList>
    </citation>
    <scope>NUCLEOTIDE SEQUENCE [LARGE SCALE GENOMIC DNA]</scope>
    <source>
        <strain evidence="3 4">MUSC 117</strain>
    </source>
</reference>
<dbReference type="GO" id="GO:0006167">
    <property type="term" value="P:AMP biosynthetic process"/>
    <property type="evidence" value="ECO:0007669"/>
    <property type="project" value="TreeGrafter"/>
</dbReference>
<organism evidence="3 4">
    <name type="scientific">Sinomonas humi</name>
    <dbReference type="NCBI Taxonomy" id="1338436"/>
    <lineage>
        <taxon>Bacteria</taxon>
        <taxon>Bacillati</taxon>
        <taxon>Actinomycetota</taxon>
        <taxon>Actinomycetes</taxon>
        <taxon>Micrococcales</taxon>
        <taxon>Micrococcaceae</taxon>
        <taxon>Sinomonas</taxon>
    </lineage>
</organism>
<name>A0A0B2AFL5_9MICC</name>